<dbReference type="InterPro" id="IPR035965">
    <property type="entry name" value="PAS-like_dom_sf"/>
</dbReference>
<dbReference type="CDD" id="cd06225">
    <property type="entry name" value="HAMP"/>
    <property type="match status" value="1"/>
</dbReference>
<dbReference type="PRINTS" id="PR00344">
    <property type="entry name" value="BCTRLSENSOR"/>
</dbReference>
<comment type="subcellular location">
    <subcellularLocation>
        <location evidence="2">Cell membrane</location>
        <topology evidence="2">Multi-pass membrane protein</topology>
    </subcellularLocation>
</comment>
<dbReference type="InterPro" id="IPR004358">
    <property type="entry name" value="Sig_transdc_His_kin-like_C"/>
</dbReference>
<dbReference type="CDD" id="cd00130">
    <property type="entry name" value="PAS"/>
    <property type="match status" value="1"/>
</dbReference>
<evidence type="ECO:0000256" key="5">
    <source>
        <dbReference type="ARBA" id="ARBA00022553"/>
    </source>
</evidence>
<dbReference type="Pfam" id="PF00512">
    <property type="entry name" value="HisKA"/>
    <property type="match status" value="1"/>
</dbReference>
<protein>
    <recommendedName>
        <fullName evidence="3">histidine kinase</fullName>
        <ecNumber evidence="3">2.7.13.3</ecNumber>
    </recommendedName>
</protein>
<dbReference type="InterPro" id="IPR003661">
    <property type="entry name" value="HisK_dim/P_dom"/>
</dbReference>
<dbReference type="GO" id="GO:0005886">
    <property type="term" value="C:plasma membrane"/>
    <property type="evidence" value="ECO:0007669"/>
    <property type="project" value="UniProtKB-SubCell"/>
</dbReference>
<dbReference type="Pfam" id="PF00672">
    <property type="entry name" value="HAMP"/>
    <property type="match status" value="1"/>
</dbReference>
<evidence type="ECO:0000256" key="8">
    <source>
        <dbReference type="ARBA" id="ARBA00022777"/>
    </source>
</evidence>
<dbReference type="InterPro" id="IPR036097">
    <property type="entry name" value="HisK_dim/P_sf"/>
</dbReference>
<keyword evidence="12" id="KW-1133">Transmembrane helix</keyword>
<evidence type="ECO:0000256" key="10">
    <source>
        <dbReference type="ARBA" id="ARBA00023012"/>
    </source>
</evidence>
<dbReference type="NCBIfam" id="NF046044">
    <property type="entry name" value="PnpS"/>
    <property type="match status" value="1"/>
</dbReference>
<dbReference type="InterPro" id="IPR050351">
    <property type="entry name" value="BphY/WalK/GraS-like"/>
</dbReference>
<feature type="transmembrane region" description="Helical" evidence="12">
    <location>
        <begin position="167"/>
        <end position="187"/>
    </location>
</feature>
<dbReference type="SUPFAM" id="SSF55785">
    <property type="entry name" value="PYP-like sensor domain (PAS domain)"/>
    <property type="match status" value="1"/>
</dbReference>
<evidence type="ECO:0000313" key="16">
    <source>
        <dbReference type="EMBL" id="OXM17073.1"/>
    </source>
</evidence>
<dbReference type="Gene3D" id="1.10.287.130">
    <property type="match status" value="1"/>
</dbReference>
<evidence type="ECO:0000256" key="1">
    <source>
        <dbReference type="ARBA" id="ARBA00000085"/>
    </source>
</evidence>
<name>A0A229P492_9BACL</name>
<evidence type="ECO:0000259" key="14">
    <source>
        <dbReference type="PROSITE" id="PS50112"/>
    </source>
</evidence>
<dbReference type="SMART" id="SM00387">
    <property type="entry name" value="HATPase_c"/>
    <property type="match status" value="1"/>
</dbReference>
<dbReference type="CDD" id="cd16922">
    <property type="entry name" value="HATPase_EvgS-ArcB-TorS-like"/>
    <property type="match status" value="1"/>
</dbReference>
<evidence type="ECO:0000256" key="4">
    <source>
        <dbReference type="ARBA" id="ARBA00022475"/>
    </source>
</evidence>
<dbReference type="GO" id="GO:0004721">
    <property type="term" value="F:phosphoprotein phosphatase activity"/>
    <property type="evidence" value="ECO:0007669"/>
    <property type="project" value="TreeGrafter"/>
</dbReference>
<feature type="domain" description="PAS" evidence="14">
    <location>
        <begin position="248"/>
        <end position="293"/>
    </location>
</feature>
<evidence type="ECO:0000313" key="17">
    <source>
        <dbReference type="Proteomes" id="UP000215145"/>
    </source>
</evidence>
<dbReference type="NCBIfam" id="TIGR00229">
    <property type="entry name" value="sensory_box"/>
    <property type="match status" value="1"/>
</dbReference>
<dbReference type="EC" id="2.7.13.3" evidence="3"/>
<dbReference type="RefSeq" id="WP_089524150.1">
    <property type="nucleotide sequence ID" value="NZ_NMUQ01000001.1"/>
</dbReference>
<dbReference type="InterPro" id="IPR000014">
    <property type="entry name" value="PAS"/>
</dbReference>
<keyword evidence="5" id="KW-0597">Phosphoprotein</keyword>
<accession>A0A229P492</accession>
<dbReference type="Gene3D" id="3.30.565.10">
    <property type="entry name" value="Histidine kinase-like ATPase, C-terminal domain"/>
    <property type="match status" value="1"/>
</dbReference>
<evidence type="ECO:0000259" key="13">
    <source>
        <dbReference type="PROSITE" id="PS50109"/>
    </source>
</evidence>
<dbReference type="InterPro" id="IPR013767">
    <property type="entry name" value="PAS_fold"/>
</dbReference>
<keyword evidence="6" id="KW-0808">Transferase</keyword>
<keyword evidence="7" id="KW-0547">Nucleotide-binding</keyword>
<dbReference type="GO" id="GO:0006355">
    <property type="term" value="P:regulation of DNA-templated transcription"/>
    <property type="evidence" value="ECO:0007669"/>
    <property type="project" value="InterPro"/>
</dbReference>
<dbReference type="GO" id="GO:0000155">
    <property type="term" value="F:phosphorelay sensor kinase activity"/>
    <property type="evidence" value="ECO:0007669"/>
    <property type="project" value="InterPro"/>
</dbReference>
<dbReference type="PROSITE" id="PS50109">
    <property type="entry name" value="HIS_KIN"/>
    <property type="match status" value="1"/>
</dbReference>
<keyword evidence="17" id="KW-1185">Reference proteome</keyword>
<dbReference type="GO" id="GO:0005524">
    <property type="term" value="F:ATP binding"/>
    <property type="evidence" value="ECO:0007669"/>
    <property type="project" value="UniProtKB-KW"/>
</dbReference>
<feature type="domain" description="HAMP" evidence="15">
    <location>
        <begin position="191"/>
        <end position="243"/>
    </location>
</feature>
<sequence>MKRFRVRLTWIMIVMIGLSVTAAGFLMGKTYKDNHIAAQEESMLREMKVINANMEWEIGSVEETAAYFKQKATTIKELTGARVTFIGKDGKVLGDSDYDAAEMDNHLDRSEVQQAQAEGAGNAIRYSDTVGQNMLYVAMVADTKQKPSNFIRLSYSLASVDSSVNKLWTVLIAGLLLLFLLAAAVSYRVALGLTRPLEQITRAARRIKAMDYEVRVDIRSKDEIGELGAAVNSMAEGLQVQMNRIQQNETQLYSVLDNMASGVVMINPEGRMVLLNRRAEEVLGFEYREMVGRHYSEAKQQYELSQLIQQGLDNQRPLHDEITFYFPEERLLELNLVPVYETDKSYGGVLLVLQDVSAIRRLERMRSEFVANVSHELRTPITAIKGFAETLLGGAVHDPVMSQQFMGIIYDESERLNRLIGDILELSKVESRRVPLQMSPVDLSAFLNRSIVVMESEAAKKSITLETSIAEGIYLEADEDRLRQIIINLLQNGINYTPEGGHVSLVASLTTREDGIEMVRIRISDTGIGIPKKDLPRIFERFYRVDKARSRVSGGTGLGLSIVKHLVELHKGTISVDSTLSIGTVFTLELPVIQY</sequence>
<dbReference type="PANTHER" id="PTHR45453">
    <property type="entry name" value="PHOSPHATE REGULON SENSOR PROTEIN PHOR"/>
    <property type="match status" value="1"/>
</dbReference>
<dbReference type="Pfam" id="PF02518">
    <property type="entry name" value="HATPase_c"/>
    <property type="match status" value="1"/>
</dbReference>
<evidence type="ECO:0000256" key="11">
    <source>
        <dbReference type="ARBA" id="ARBA00023136"/>
    </source>
</evidence>
<keyword evidence="12" id="KW-0812">Transmembrane</keyword>
<dbReference type="InterPro" id="IPR003660">
    <property type="entry name" value="HAMP_dom"/>
</dbReference>
<dbReference type="PANTHER" id="PTHR45453:SF1">
    <property type="entry name" value="PHOSPHATE REGULON SENSOR PROTEIN PHOR"/>
    <property type="match status" value="1"/>
</dbReference>
<comment type="catalytic activity">
    <reaction evidence="1">
        <text>ATP + protein L-histidine = ADP + protein N-phospho-L-histidine.</text>
        <dbReference type="EC" id="2.7.13.3"/>
    </reaction>
</comment>
<dbReference type="FunFam" id="3.30.565.10:FF:000006">
    <property type="entry name" value="Sensor histidine kinase WalK"/>
    <property type="match status" value="1"/>
</dbReference>
<evidence type="ECO:0000256" key="2">
    <source>
        <dbReference type="ARBA" id="ARBA00004651"/>
    </source>
</evidence>
<evidence type="ECO:0000256" key="6">
    <source>
        <dbReference type="ARBA" id="ARBA00022679"/>
    </source>
</evidence>
<organism evidence="16 17">
    <name type="scientific">Paenibacillus herberti</name>
    <dbReference type="NCBI Taxonomy" id="1619309"/>
    <lineage>
        <taxon>Bacteria</taxon>
        <taxon>Bacillati</taxon>
        <taxon>Bacillota</taxon>
        <taxon>Bacilli</taxon>
        <taxon>Bacillales</taxon>
        <taxon>Paenibacillaceae</taxon>
        <taxon>Paenibacillus</taxon>
    </lineage>
</organism>
<dbReference type="SMART" id="SM00304">
    <property type="entry name" value="HAMP"/>
    <property type="match status" value="1"/>
</dbReference>
<comment type="caution">
    <text evidence="16">The sequence shown here is derived from an EMBL/GenBank/DDBJ whole genome shotgun (WGS) entry which is preliminary data.</text>
</comment>
<dbReference type="EMBL" id="NMUQ01000001">
    <property type="protein sequence ID" value="OXM17073.1"/>
    <property type="molecule type" value="Genomic_DNA"/>
</dbReference>
<dbReference type="AlphaFoldDB" id="A0A229P492"/>
<gene>
    <name evidence="16" type="ORF">CGZ75_10725</name>
</gene>
<keyword evidence="4" id="KW-1003">Cell membrane</keyword>
<proteinExistence type="predicted"/>
<dbReference type="FunFam" id="1.10.287.130:FF:000008">
    <property type="entry name" value="Two-component sensor histidine kinase"/>
    <property type="match status" value="1"/>
</dbReference>
<dbReference type="InterPro" id="IPR005467">
    <property type="entry name" value="His_kinase_dom"/>
</dbReference>
<dbReference type="Gene3D" id="6.10.340.10">
    <property type="match status" value="1"/>
</dbReference>
<dbReference type="Proteomes" id="UP000215145">
    <property type="component" value="Unassembled WGS sequence"/>
</dbReference>
<dbReference type="Gene3D" id="3.30.450.20">
    <property type="entry name" value="PAS domain"/>
    <property type="match status" value="1"/>
</dbReference>
<keyword evidence="11 12" id="KW-0472">Membrane</keyword>
<feature type="domain" description="Histidine kinase" evidence="13">
    <location>
        <begin position="372"/>
        <end position="594"/>
    </location>
</feature>
<keyword evidence="10" id="KW-0902">Two-component regulatory system</keyword>
<dbReference type="SMART" id="SM00091">
    <property type="entry name" value="PAS"/>
    <property type="match status" value="1"/>
</dbReference>
<keyword evidence="8 16" id="KW-0418">Kinase</keyword>
<evidence type="ECO:0000256" key="12">
    <source>
        <dbReference type="SAM" id="Phobius"/>
    </source>
</evidence>
<dbReference type="OrthoDB" id="9813151at2"/>
<dbReference type="SUPFAM" id="SSF158472">
    <property type="entry name" value="HAMP domain-like"/>
    <property type="match status" value="1"/>
</dbReference>
<evidence type="ECO:0000259" key="15">
    <source>
        <dbReference type="PROSITE" id="PS50885"/>
    </source>
</evidence>
<dbReference type="SUPFAM" id="SSF47384">
    <property type="entry name" value="Homodimeric domain of signal transducing histidine kinase"/>
    <property type="match status" value="1"/>
</dbReference>
<dbReference type="GO" id="GO:0016036">
    <property type="term" value="P:cellular response to phosphate starvation"/>
    <property type="evidence" value="ECO:0007669"/>
    <property type="project" value="TreeGrafter"/>
</dbReference>
<dbReference type="Pfam" id="PF00989">
    <property type="entry name" value="PAS"/>
    <property type="match status" value="1"/>
</dbReference>
<reference evidence="16 17" key="1">
    <citation type="submission" date="2017-07" db="EMBL/GenBank/DDBJ databases">
        <title>Paenibacillus herberti R33 genome sequencing and assembly.</title>
        <authorList>
            <person name="Su W."/>
        </authorList>
    </citation>
    <scope>NUCLEOTIDE SEQUENCE [LARGE SCALE GENOMIC DNA]</scope>
    <source>
        <strain evidence="16 17">R33</strain>
    </source>
</reference>
<dbReference type="InterPro" id="IPR003594">
    <property type="entry name" value="HATPase_dom"/>
</dbReference>
<keyword evidence="9" id="KW-0067">ATP-binding</keyword>
<evidence type="ECO:0000256" key="7">
    <source>
        <dbReference type="ARBA" id="ARBA00022741"/>
    </source>
</evidence>
<evidence type="ECO:0000256" key="9">
    <source>
        <dbReference type="ARBA" id="ARBA00022840"/>
    </source>
</evidence>
<evidence type="ECO:0000256" key="3">
    <source>
        <dbReference type="ARBA" id="ARBA00012438"/>
    </source>
</evidence>
<dbReference type="PROSITE" id="PS50885">
    <property type="entry name" value="HAMP"/>
    <property type="match status" value="1"/>
</dbReference>
<dbReference type="SUPFAM" id="SSF55874">
    <property type="entry name" value="ATPase domain of HSP90 chaperone/DNA topoisomerase II/histidine kinase"/>
    <property type="match status" value="1"/>
</dbReference>
<dbReference type="CDD" id="cd00082">
    <property type="entry name" value="HisKA"/>
    <property type="match status" value="1"/>
</dbReference>
<dbReference type="SMART" id="SM00388">
    <property type="entry name" value="HisKA"/>
    <property type="match status" value="1"/>
</dbReference>
<dbReference type="PROSITE" id="PS50112">
    <property type="entry name" value="PAS"/>
    <property type="match status" value="1"/>
</dbReference>
<dbReference type="InterPro" id="IPR036890">
    <property type="entry name" value="HATPase_C_sf"/>
</dbReference>